<accession>A0A4R8ZTM3</accession>
<comment type="caution">
    <text evidence="2">The sequence shown here is derived from an EMBL/GenBank/DDBJ whole genome shotgun (WGS) entry which is preliminary data.</text>
</comment>
<evidence type="ECO:0000256" key="1">
    <source>
        <dbReference type="SAM" id="Phobius"/>
    </source>
</evidence>
<keyword evidence="3" id="KW-1185">Reference proteome</keyword>
<gene>
    <name evidence="2" type="ORF">E3T55_18755</name>
</gene>
<evidence type="ECO:0000313" key="3">
    <source>
        <dbReference type="Proteomes" id="UP000297447"/>
    </source>
</evidence>
<name>A0A4R8ZTM3_9MICO</name>
<dbReference type="RefSeq" id="WP_134521063.1">
    <property type="nucleotide sequence ID" value="NZ_SOHE01000085.1"/>
</dbReference>
<dbReference type="EMBL" id="SOHE01000085">
    <property type="protein sequence ID" value="TFD45377.1"/>
    <property type="molecule type" value="Genomic_DNA"/>
</dbReference>
<dbReference type="AlphaFoldDB" id="A0A4R8ZTM3"/>
<protein>
    <submittedName>
        <fullName evidence="2">Uncharacterized protein</fullName>
    </submittedName>
</protein>
<organism evidence="2 3">
    <name type="scientific">Cryobacterium frigoriphilum</name>
    <dbReference type="NCBI Taxonomy" id="1259150"/>
    <lineage>
        <taxon>Bacteria</taxon>
        <taxon>Bacillati</taxon>
        <taxon>Actinomycetota</taxon>
        <taxon>Actinomycetes</taxon>
        <taxon>Micrococcales</taxon>
        <taxon>Microbacteriaceae</taxon>
        <taxon>Cryobacterium</taxon>
    </lineage>
</organism>
<evidence type="ECO:0000313" key="2">
    <source>
        <dbReference type="EMBL" id="TFD45377.1"/>
    </source>
</evidence>
<dbReference type="Proteomes" id="UP000297447">
    <property type="component" value="Unassembled WGS sequence"/>
</dbReference>
<feature type="transmembrane region" description="Helical" evidence="1">
    <location>
        <begin position="20"/>
        <end position="41"/>
    </location>
</feature>
<keyword evidence="1" id="KW-0472">Membrane</keyword>
<keyword evidence="1" id="KW-1133">Transmembrane helix</keyword>
<reference evidence="2 3" key="1">
    <citation type="submission" date="2019-03" db="EMBL/GenBank/DDBJ databases">
        <title>Genomics of glacier-inhabiting Cryobacterium strains.</title>
        <authorList>
            <person name="Liu Q."/>
            <person name="Xin Y.-H."/>
        </authorList>
    </citation>
    <scope>NUCLEOTIDE SEQUENCE [LARGE SCALE GENOMIC DNA]</scope>
    <source>
        <strain evidence="2 3">Hh14</strain>
    </source>
</reference>
<sequence>MGMNAFATGTNWDTFYPDLIVGAVTGVAVGFVLLAAQAISLRRRGRADSTFAWESLKPAVSGAAHRSWLKDFDSLLPIPLPLLALDDIASRWPLALWQSHLKKSDPVLDSLLVITRLRPHFESCAVELESALVMDSIQFLEQTWMADQNIWRIIRARAYGEQDSAAHETFIGVQNVELIAYTRGVDHLLTLPRLKVAMARYQDAADSYLISLTRLRQLLTDDEV</sequence>
<keyword evidence="1" id="KW-0812">Transmembrane</keyword>
<proteinExistence type="predicted"/>